<feature type="compositionally biased region" description="Basic residues" evidence="1">
    <location>
        <begin position="287"/>
        <end position="304"/>
    </location>
</feature>
<proteinExistence type="predicted"/>
<organism evidence="2 3">
    <name type="scientific">Piliocolobus tephrosceles</name>
    <name type="common">Ugandan red Colobus</name>
    <dbReference type="NCBI Taxonomy" id="591936"/>
    <lineage>
        <taxon>Eukaryota</taxon>
        <taxon>Metazoa</taxon>
        <taxon>Chordata</taxon>
        <taxon>Craniata</taxon>
        <taxon>Vertebrata</taxon>
        <taxon>Euteleostomi</taxon>
        <taxon>Mammalia</taxon>
        <taxon>Eutheria</taxon>
        <taxon>Euarchontoglires</taxon>
        <taxon>Primates</taxon>
        <taxon>Haplorrhini</taxon>
        <taxon>Catarrhini</taxon>
        <taxon>Cercopithecidae</taxon>
        <taxon>Colobinae</taxon>
        <taxon>Piliocolobus</taxon>
    </lineage>
</organism>
<dbReference type="InterPro" id="IPR027908">
    <property type="entry name" value="DUF4640"/>
</dbReference>
<accession>A0A8C9I8S7</accession>
<dbReference type="AlphaFoldDB" id="A0A8C9I8S7"/>
<dbReference type="PANTHER" id="PTHR36462:SF1">
    <property type="entry name" value="CHROMOSOME 12 OPEN READING FRAME 71"/>
    <property type="match status" value="1"/>
</dbReference>
<keyword evidence="3" id="KW-1185">Reference proteome</keyword>
<protein>
    <submittedName>
        <fullName evidence="2">Chromosome 12 open reading frame 71</fullName>
    </submittedName>
</protein>
<evidence type="ECO:0000256" key="1">
    <source>
        <dbReference type="SAM" id="MobiDB-lite"/>
    </source>
</evidence>
<reference evidence="2" key="2">
    <citation type="submission" date="2025-09" db="UniProtKB">
        <authorList>
            <consortium name="Ensembl"/>
        </authorList>
    </citation>
    <scope>IDENTIFICATION</scope>
</reference>
<feature type="region of interest" description="Disordered" evidence="1">
    <location>
        <begin position="280"/>
        <end position="321"/>
    </location>
</feature>
<evidence type="ECO:0000313" key="3">
    <source>
        <dbReference type="Proteomes" id="UP000694416"/>
    </source>
</evidence>
<dbReference type="Ensembl" id="ENSPTET00000043083.1">
    <property type="protein sequence ID" value="ENSPTEP00000031222.1"/>
    <property type="gene ID" value="ENSPTEG00000030226.1"/>
</dbReference>
<reference evidence="2" key="1">
    <citation type="submission" date="2025-08" db="UniProtKB">
        <authorList>
            <consortium name="Ensembl"/>
        </authorList>
    </citation>
    <scope>IDENTIFICATION</scope>
</reference>
<dbReference type="PANTHER" id="PTHR36462">
    <property type="entry name" value="CHROMOSOME 12 OPEN READING FRAME 71"/>
    <property type="match status" value="1"/>
</dbReference>
<evidence type="ECO:0000313" key="2">
    <source>
        <dbReference type="Ensembl" id="ENSPTEP00000031222.1"/>
    </source>
</evidence>
<dbReference type="Pfam" id="PF15480">
    <property type="entry name" value="DUF4640"/>
    <property type="match status" value="1"/>
</dbReference>
<dbReference type="Proteomes" id="UP000694416">
    <property type="component" value="Unplaced"/>
</dbReference>
<name>A0A8C9I8S7_9PRIM</name>
<sequence length="321" mass="36181">MPQELAALLPGGQLPGQGVTVSKSSSNLSLSVGYFPCEDTPCEDTTSCEDATSKGPSIHFLPPIQGAWGTERIRRCMKRQDQIQDELEQFCKLSIFLAWDVDVSSDNTDSIANRLLNGDNQWIDELPKERKSLSVSKLNNLVQEFQTFLENLKDNEDDDAMFPEMTQKDFQLSGGSPPEVVQVSHQEHDACQDLPKCKPPENKDVMQSPRSPLRLKEHELMISQATASERTSTLEISSILSEQPEKDDTPSHTQAQCCLNLGWAFSWLSQRILSPLLRRDHPVKATKSPHRPAPRKRLFHRGKRIQPQETLELGHPIETDF</sequence>